<dbReference type="Pfam" id="PF00857">
    <property type="entry name" value="Isochorismatase"/>
    <property type="match status" value="1"/>
</dbReference>
<accession>A0ABV0KTL1</accession>
<dbReference type="SUPFAM" id="SSF52499">
    <property type="entry name" value="Isochorismatase-like hydrolases"/>
    <property type="match status" value="1"/>
</dbReference>
<comment type="caution">
    <text evidence="2">The sequence shown here is derived from an EMBL/GenBank/DDBJ whole genome shotgun (WGS) entry which is preliminary data.</text>
</comment>
<proteinExistence type="predicted"/>
<reference evidence="2 3" key="1">
    <citation type="submission" date="2022-04" db="EMBL/GenBank/DDBJ databases">
        <title>Positive selection, recombination, and allopatry shape intraspecific diversity of widespread and dominant cyanobacteria.</title>
        <authorList>
            <person name="Wei J."/>
            <person name="Shu W."/>
            <person name="Hu C."/>
        </authorList>
    </citation>
    <scope>NUCLEOTIDE SEQUENCE [LARGE SCALE GENOMIC DNA]</scope>
    <source>
        <strain evidence="2 3">AS-A4</strain>
    </source>
</reference>
<dbReference type="EMBL" id="JAMPLM010000063">
    <property type="protein sequence ID" value="MEP1062383.1"/>
    <property type="molecule type" value="Genomic_DNA"/>
</dbReference>
<dbReference type="InterPro" id="IPR000868">
    <property type="entry name" value="Isochorismatase-like_dom"/>
</dbReference>
<evidence type="ECO:0000259" key="1">
    <source>
        <dbReference type="Pfam" id="PF00857"/>
    </source>
</evidence>
<gene>
    <name evidence="2" type="ORF">NDI38_28835</name>
</gene>
<dbReference type="InterPro" id="IPR036380">
    <property type="entry name" value="Isochorismatase-like_sf"/>
</dbReference>
<evidence type="ECO:0000313" key="3">
    <source>
        <dbReference type="Proteomes" id="UP001476950"/>
    </source>
</evidence>
<keyword evidence="3" id="KW-1185">Reference proteome</keyword>
<organism evidence="2 3">
    <name type="scientific">Stenomitos frigidus AS-A4</name>
    <dbReference type="NCBI Taxonomy" id="2933935"/>
    <lineage>
        <taxon>Bacteria</taxon>
        <taxon>Bacillati</taxon>
        <taxon>Cyanobacteriota</taxon>
        <taxon>Cyanophyceae</taxon>
        <taxon>Leptolyngbyales</taxon>
        <taxon>Leptolyngbyaceae</taxon>
        <taxon>Stenomitos</taxon>
    </lineage>
</organism>
<feature type="domain" description="Isochorismatase-like" evidence="1">
    <location>
        <begin position="51"/>
        <end position="100"/>
    </location>
</feature>
<dbReference type="Proteomes" id="UP001476950">
    <property type="component" value="Unassembled WGS sequence"/>
</dbReference>
<sequence>MYVLEISGCLAHTQAIEATARKSSEPSLLEVQTQTATKDGLMKGTNVKQGLILVDIQNDYFPDGNFELVGVKQASRNAQKLLQKFRDKQSPIVHVQHSSKQPGATFFARYTRI</sequence>
<dbReference type="Gene3D" id="3.40.50.850">
    <property type="entry name" value="Isochorismatase-like"/>
    <property type="match status" value="1"/>
</dbReference>
<evidence type="ECO:0000313" key="2">
    <source>
        <dbReference type="EMBL" id="MEP1062383.1"/>
    </source>
</evidence>
<name>A0ABV0KTL1_9CYAN</name>
<protein>
    <submittedName>
        <fullName evidence="2">Isochorismatase family protein</fullName>
    </submittedName>
</protein>